<keyword evidence="2" id="KW-1185">Reference proteome</keyword>
<gene>
    <name evidence="1" type="ORF">MSG28_001771</name>
</gene>
<name>A0ACC0KW08_CHOFU</name>
<comment type="caution">
    <text evidence="1">The sequence shown here is derived from an EMBL/GenBank/DDBJ whole genome shotgun (WGS) entry which is preliminary data.</text>
</comment>
<dbReference type="Proteomes" id="UP001064048">
    <property type="component" value="Chromosome 2"/>
</dbReference>
<organism evidence="1 2">
    <name type="scientific">Choristoneura fumiferana</name>
    <name type="common">Spruce budworm moth</name>
    <name type="synonym">Archips fumiferana</name>
    <dbReference type="NCBI Taxonomy" id="7141"/>
    <lineage>
        <taxon>Eukaryota</taxon>
        <taxon>Metazoa</taxon>
        <taxon>Ecdysozoa</taxon>
        <taxon>Arthropoda</taxon>
        <taxon>Hexapoda</taxon>
        <taxon>Insecta</taxon>
        <taxon>Pterygota</taxon>
        <taxon>Neoptera</taxon>
        <taxon>Endopterygota</taxon>
        <taxon>Lepidoptera</taxon>
        <taxon>Glossata</taxon>
        <taxon>Ditrysia</taxon>
        <taxon>Tortricoidea</taxon>
        <taxon>Tortricidae</taxon>
        <taxon>Tortricinae</taxon>
        <taxon>Choristoneura</taxon>
    </lineage>
</organism>
<evidence type="ECO:0000313" key="2">
    <source>
        <dbReference type="Proteomes" id="UP001064048"/>
    </source>
</evidence>
<sequence>MNEAIIEVVNSVLRALTWQDSTSSLRATALALPALRAALEAGLVGEAEASGALAAVLQALRAHGQHDANQCALLALAVQLFKKEVYILDLPTMPAPARDKPRSALDAPDGAGLPGLFAPAPT</sequence>
<protein>
    <submittedName>
        <fullName evidence="1">Uncharacterized protein</fullName>
    </submittedName>
</protein>
<proteinExistence type="predicted"/>
<dbReference type="EMBL" id="CM046102">
    <property type="protein sequence ID" value="KAI8440514.1"/>
    <property type="molecule type" value="Genomic_DNA"/>
</dbReference>
<evidence type="ECO:0000313" key="1">
    <source>
        <dbReference type="EMBL" id="KAI8440514.1"/>
    </source>
</evidence>
<accession>A0ACC0KW08</accession>
<reference evidence="1 2" key="1">
    <citation type="journal article" date="2022" name="Genome Biol. Evol.">
        <title>The Spruce Budworm Genome: Reconstructing the Evolutionary History of Antifreeze Proteins.</title>
        <authorList>
            <person name="Beliveau C."/>
            <person name="Gagne P."/>
            <person name="Picq S."/>
            <person name="Vernygora O."/>
            <person name="Keeling C.I."/>
            <person name="Pinkney K."/>
            <person name="Doucet D."/>
            <person name="Wen F."/>
            <person name="Johnston J.S."/>
            <person name="Maaroufi H."/>
            <person name="Boyle B."/>
            <person name="Laroche J."/>
            <person name="Dewar K."/>
            <person name="Juretic N."/>
            <person name="Blackburn G."/>
            <person name="Nisole A."/>
            <person name="Brunet B."/>
            <person name="Brandao M."/>
            <person name="Lumley L."/>
            <person name="Duan J."/>
            <person name="Quan G."/>
            <person name="Lucarotti C.J."/>
            <person name="Roe A.D."/>
            <person name="Sperling F.A.H."/>
            <person name="Levesque R.C."/>
            <person name="Cusson M."/>
        </authorList>
    </citation>
    <scope>NUCLEOTIDE SEQUENCE [LARGE SCALE GENOMIC DNA]</scope>
    <source>
        <strain evidence="1">Glfc:IPQL:Cfum</strain>
    </source>
</reference>